<dbReference type="InterPro" id="IPR013708">
    <property type="entry name" value="Shikimate_DH-bd_N"/>
</dbReference>
<comment type="caution">
    <text evidence="2">The sequence shown here is derived from an EMBL/GenBank/DDBJ whole genome shotgun (WGS) entry which is preliminary data.</text>
</comment>
<evidence type="ECO:0000259" key="1">
    <source>
        <dbReference type="Pfam" id="PF08501"/>
    </source>
</evidence>
<gene>
    <name evidence="2" type="ORF">NKR19_g5307</name>
</gene>
<dbReference type="AlphaFoldDB" id="A0AA38VTI8"/>
<keyword evidence="3" id="KW-1185">Reference proteome</keyword>
<reference evidence="2" key="1">
    <citation type="submission" date="2022-07" db="EMBL/GenBank/DDBJ databases">
        <title>Fungi with potential for degradation of polypropylene.</title>
        <authorList>
            <person name="Gostincar C."/>
        </authorList>
    </citation>
    <scope>NUCLEOTIDE SEQUENCE</scope>
    <source>
        <strain evidence="2">EXF-13287</strain>
    </source>
</reference>
<dbReference type="SUPFAM" id="SSF51735">
    <property type="entry name" value="NAD(P)-binding Rossmann-fold domains"/>
    <property type="match status" value="1"/>
</dbReference>
<dbReference type="PANTHER" id="PTHR21089:SF1">
    <property type="entry name" value="BIFUNCTIONAL 3-DEHYDROQUINATE DEHYDRATASE_SHIKIMATE DEHYDROGENASE, CHLOROPLASTIC"/>
    <property type="match status" value="1"/>
</dbReference>
<sequence>MSTITTTTSSVTTTSRTTLQSDVPFPEKVRHLDRHGYLFGQKLAASMSPLLHGVVYRELGLRWEQMRLDSTDMDLFLRLIRHPKCYGASVTMPHKVSIIQHLDELTDECRDVGACNTIFFRTSADGRRIFCGTNTDVIGVRDSFLRNVDGPAAVFENRPALVIGGGGAARSAVYALRKWLKATDIYLVNRDQSEVDAVISECTQRGYGQGLRHVRTVEEATMLDSPGAIVACVPDFAPETEAEKLARAVVETFFKKERKGAMLEMCYNPTPFTQLGAIAESHGWQVILGTEALIYQGIEQDRYWTRRDAEELPLEKIRQVIAARLAQHTQP</sequence>
<feature type="domain" description="Shikimate dehydrogenase substrate binding N-terminal" evidence="1">
    <location>
        <begin position="38"/>
        <end position="118"/>
    </location>
</feature>
<dbReference type="CDD" id="cd01065">
    <property type="entry name" value="NAD_bind_Shikimate_DH"/>
    <property type="match status" value="1"/>
</dbReference>
<protein>
    <submittedName>
        <fullName evidence="2">Quinate dehydrogenase</fullName>
    </submittedName>
</protein>
<organism evidence="2 3">
    <name type="scientific">Coniochaeta hoffmannii</name>
    <dbReference type="NCBI Taxonomy" id="91930"/>
    <lineage>
        <taxon>Eukaryota</taxon>
        <taxon>Fungi</taxon>
        <taxon>Dikarya</taxon>
        <taxon>Ascomycota</taxon>
        <taxon>Pezizomycotina</taxon>
        <taxon>Sordariomycetes</taxon>
        <taxon>Sordariomycetidae</taxon>
        <taxon>Coniochaetales</taxon>
        <taxon>Coniochaetaceae</taxon>
        <taxon>Coniochaeta</taxon>
    </lineage>
</organism>
<dbReference type="EMBL" id="JANBVN010000071">
    <property type="protein sequence ID" value="KAJ9150496.1"/>
    <property type="molecule type" value="Genomic_DNA"/>
</dbReference>
<dbReference type="GO" id="GO:0004764">
    <property type="term" value="F:shikimate 3-dehydrogenase (NADP+) activity"/>
    <property type="evidence" value="ECO:0007669"/>
    <property type="project" value="InterPro"/>
</dbReference>
<evidence type="ECO:0000313" key="3">
    <source>
        <dbReference type="Proteomes" id="UP001174691"/>
    </source>
</evidence>
<dbReference type="SUPFAM" id="SSF53223">
    <property type="entry name" value="Aminoacid dehydrogenase-like, N-terminal domain"/>
    <property type="match status" value="1"/>
</dbReference>
<dbReference type="Proteomes" id="UP001174691">
    <property type="component" value="Unassembled WGS sequence"/>
</dbReference>
<proteinExistence type="predicted"/>
<dbReference type="GO" id="GO:0009423">
    <property type="term" value="P:chorismate biosynthetic process"/>
    <property type="evidence" value="ECO:0007669"/>
    <property type="project" value="TreeGrafter"/>
</dbReference>
<dbReference type="PANTHER" id="PTHR21089">
    <property type="entry name" value="SHIKIMATE DEHYDROGENASE"/>
    <property type="match status" value="1"/>
</dbReference>
<accession>A0AA38VTI8</accession>
<dbReference type="InterPro" id="IPR046346">
    <property type="entry name" value="Aminoacid_DH-like_N_sf"/>
</dbReference>
<dbReference type="InterPro" id="IPR036291">
    <property type="entry name" value="NAD(P)-bd_dom_sf"/>
</dbReference>
<dbReference type="Gene3D" id="3.40.50.10860">
    <property type="entry name" value="Leucine Dehydrogenase, chain A, domain 1"/>
    <property type="match status" value="1"/>
</dbReference>
<dbReference type="Pfam" id="PF08501">
    <property type="entry name" value="Shikimate_dh_N"/>
    <property type="match status" value="1"/>
</dbReference>
<evidence type="ECO:0000313" key="2">
    <source>
        <dbReference type="EMBL" id="KAJ9150496.1"/>
    </source>
</evidence>
<dbReference type="GO" id="GO:0019632">
    <property type="term" value="P:shikimate metabolic process"/>
    <property type="evidence" value="ECO:0007669"/>
    <property type="project" value="TreeGrafter"/>
</dbReference>
<name>A0AA38VTI8_9PEZI</name>
<dbReference type="InterPro" id="IPR022893">
    <property type="entry name" value="Shikimate_DH_fam"/>
</dbReference>
<dbReference type="Gene3D" id="3.40.50.720">
    <property type="entry name" value="NAD(P)-binding Rossmann-like Domain"/>
    <property type="match status" value="1"/>
</dbReference>